<proteinExistence type="predicted"/>
<dbReference type="InterPro" id="IPR036653">
    <property type="entry name" value="CinA-like_C"/>
</dbReference>
<protein>
    <recommendedName>
        <fullName evidence="1">CinA C-terminal domain-containing protein</fullName>
    </recommendedName>
</protein>
<feature type="domain" description="CinA C-terminal" evidence="1">
    <location>
        <begin position="2"/>
        <end position="132"/>
    </location>
</feature>
<sequence length="136" mass="13892">VSESAAGGLINAALVAVPGASDFYRGGMIVYTAAGRKILAGDEELPPGLKGATEAFALVQANRAKLLYRADWGIGETGATGPSGNPYGDPPGFGWLACSGGLNATLQIRTDNDDRTSNMHAFALAALQLAVKTIKA</sequence>
<organism evidence="2">
    <name type="scientific">marine metagenome</name>
    <dbReference type="NCBI Taxonomy" id="408172"/>
    <lineage>
        <taxon>unclassified sequences</taxon>
        <taxon>metagenomes</taxon>
        <taxon>ecological metagenomes</taxon>
    </lineage>
</organism>
<name>A0A381QCY7_9ZZZZ</name>
<evidence type="ECO:0000259" key="1">
    <source>
        <dbReference type="Pfam" id="PF02464"/>
    </source>
</evidence>
<reference evidence="2" key="1">
    <citation type="submission" date="2018-05" db="EMBL/GenBank/DDBJ databases">
        <authorList>
            <person name="Lanie J.A."/>
            <person name="Ng W.-L."/>
            <person name="Kazmierczak K.M."/>
            <person name="Andrzejewski T.M."/>
            <person name="Davidsen T.M."/>
            <person name="Wayne K.J."/>
            <person name="Tettelin H."/>
            <person name="Glass J.I."/>
            <person name="Rusch D."/>
            <person name="Podicherti R."/>
            <person name="Tsui H.-C.T."/>
            <person name="Winkler M.E."/>
        </authorList>
    </citation>
    <scope>NUCLEOTIDE SEQUENCE</scope>
</reference>
<dbReference type="Gene3D" id="3.90.950.20">
    <property type="entry name" value="CinA-like"/>
    <property type="match status" value="1"/>
</dbReference>
<gene>
    <name evidence="2" type="ORF">METZ01_LOCUS28791</name>
</gene>
<evidence type="ECO:0000313" key="2">
    <source>
        <dbReference type="EMBL" id="SUZ75937.1"/>
    </source>
</evidence>
<dbReference type="InterPro" id="IPR008136">
    <property type="entry name" value="CinA_C"/>
</dbReference>
<dbReference type="SUPFAM" id="SSF142433">
    <property type="entry name" value="CinA-like"/>
    <property type="match status" value="1"/>
</dbReference>
<dbReference type="AlphaFoldDB" id="A0A381QCY7"/>
<dbReference type="EMBL" id="UINC01001261">
    <property type="protein sequence ID" value="SUZ75937.1"/>
    <property type="molecule type" value="Genomic_DNA"/>
</dbReference>
<dbReference type="Pfam" id="PF02464">
    <property type="entry name" value="CinA"/>
    <property type="match status" value="1"/>
</dbReference>
<feature type="non-terminal residue" evidence="2">
    <location>
        <position position="1"/>
    </location>
</feature>
<accession>A0A381QCY7</accession>